<evidence type="ECO:0000259" key="8">
    <source>
        <dbReference type="Pfam" id="PF01694"/>
    </source>
</evidence>
<evidence type="ECO:0000256" key="7">
    <source>
        <dbReference type="SAM" id="Phobius"/>
    </source>
</evidence>
<accession>A0A831XF60</accession>
<sequence>MTTAERRSILCPSCGKLISRDEPSCPWCGTGRPGSWLKNNPFTRSVGSADRLVSLIITVNVVMYVVSLLISNRAPGHGGLFTALSPSQGSLFVLGSTGVVPIERYGRFWTLLSANYLHGGPLHLLFNMMALRQLLPLVAQEYGPWRMLAIYTLGGVAGYALSYAAGVGYTIGASAALCGLIGALLYYGKSRGGLYGQAVFKEVWGWVVGLFLFGIIVPGINNWGHGGGVLGGIILGCVLGYRERRAENLFHKFLALGCILASAAALALGLLSAYFTFAGAPIR</sequence>
<comment type="subcellular location">
    <subcellularLocation>
        <location evidence="1">Membrane</location>
        <topology evidence="1">Multi-pass membrane protein</topology>
    </subcellularLocation>
</comment>
<feature type="domain" description="Peptidase S54 rhomboid" evidence="8">
    <location>
        <begin position="106"/>
        <end position="241"/>
    </location>
</feature>
<feature type="transmembrane region" description="Helical" evidence="7">
    <location>
        <begin position="108"/>
        <end position="131"/>
    </location>
</feature>
<dbReference type="SUPFAM" id="SSF144091">
    <property type="entry name" value="Rhomboid-like"/>
    <property type="match status" value="1"/>
</dbReference>
<evidence type="ECO:0000256" key="5">
    <source>
        <dbReference type="ARBA" id="ARBA00022989"/>
    </source>
</evidence>
<dbReference type="GO" id="GO:0006508">
    <property type="term" value="P:proteolysis"/>
    <property type="evidence" value="ECO:0007669"/>
    <property type="project" value="UniProtKB-KW"/>
</dbReference>
<dbReference type="InterPro" id="IPR035952">
    <property type="entry name" value="Rhomboid-like_sf"/>
</dbReference>
<organism evidence="9">
    <name type="scientific">Geobacter metallireducens</name>
    <dbReference type="NCBI Taxonomy" id="28232"/>
    <lineage>
        <taxon>Bacteria</taxon>
        <taxon>Pseudomonadati</taxon>
        <taxon>Thermodesulfobacteriota</taxon>
        <taxon>Desulfuromonadia</taxon>
        <taxon>Geobacterales</taxon>
        <taxon>Geobacteraceae</taxon>
        <taxon>Geobacter</taxon>
    </lineage>
</organism>
<dbReference type="Pfam" id="PF01694">
    <property type="entry name" value="Rhomboid"/>
    <property type="match status" value="1"/>
</dbReference>
<evidence type="ECO:0000256" key="4">
    <source>
        <dbReference type="ARBA" id="ARBA00022801"/>
    </source>
</evidence>
<comment type="similarity">
    <text evidence="2">Belongs to the peptidase S54 family.</text>
</comment>
<dbReference type="GO" id="GO:0016020">
    <property type="term" value="C:membrane"/>
    <property type="evidence" value="ECO:0007669"/>
    <property type="project" value="UniProtKB-SubCell"/>
</dbReference>
<dbReference type="GO" id="GO:0004252">
    <property type="term" value="F:serine-type endopeptidase activity"/>
    <property type="evidence" value="ECO:0007669"/>
    <property type="project" value="InterPro"/>
</dbReference>
<evidence type="ECO:0000256" key="6">
    <source>
        <dbReference type="ARBA" id="ARBA00023136"/>
    </source>
</evidence>
<evidence type="ECO:0000256" key="2">
    <source>
        <dbReference type="ARBA" id="ARBA00009045"/>
    </source>
</evidence>
<dbReference type="PANTHER" id="PTHR43731">
    <property type="entry name" value="RHOMBOID PROTEASE"/>
    <property type="match status" value="1"/>
</dbReference>
<keyword evidence="3 7" id="KW-0812">Transmembrane</keyword>
<keyword evidence="4" id="KW-0378">Hydrolase</keyword>
<gene>
    <name evidence="9" type="ORF">ENQ87_06095</name>
</gene>
<dbReference type="EMBL" id="DSOV01000022">
    <property type="protein sequence ID" value="HEN41935.1"/>
    <property type="molecule type" value="Genomic_DNA"/>
</dbReference>
<dbReference type="InterPro" id="IPR022764">
    <property type="entry name" value="Peptidase_S54_rhomboid_dom"/>
</dbReference>
<keyword evidence="9" id="KW-0645">Protease</keyword>
<protein>
    <submittedName>
        <fullName evidence="9">Rhomboid family intramembrane serine protease</fullName>
    </submittedName>
</protein>
<dbReference type="PANTHER" id="PTHR43731:SF14">
    <property type="entry name" value="PRESENILIN-ASSOCIATED RHOMBOID-LIKE PROTEIN, MITOCHONDRIAL"/>
    <property type="match status" value="1"/>
</dbReference>
<keyword evidence="6 7" id="KW-0472">Membrane</keyword>
<feature type="transmembrane region" description="Helical" evidence="7">
    <location>
        <begin position="52"/>
        <end position="70"/>
    </location>
</feature>
<keyword evidence="5 7" id="KW-1133">Transmembrane helix</keyword>
<feature type="transmembrane region" description="Helical" evidence="7">
    <location>
        <begin position="199"/>
        <end position="217"/>
    </location>
</feature>
<evidence type="ECO:0000313" key="9">
    <source>
        <dbReference type="EMBL" id="HEN41935.1"/>
    </source>
</evidence>
<evidence type="ECO:0000256" key="3">
    <source>
        <dbReference type="ARBA" id="ARBA00022692"/>
    </source>
</evidence>
<dbReference type="AlphaFoldDB" id="A0A831XF60"/>
<feature type="transmembrane region" description="Helical" evidence="7">
    <location>
        <begin position="167"/>
        <end position="187"/>
    </location>
</feature>
<dbReference type="Gene3D" id="1.20.1540.10">
    <property type="entry name" value="Rhomboid-like"/>
    <property type="match status" value="1"/>
</dbReference>
<comment type="caution">
    <text evidence="9">The sequence shown here is derived from an EMBL/GenBank/DDBJ whole genome shotgun (WGS) entry which is preliminary data.</text>
</comment>
<feature type="transmembrane region" description="Helical" evidence="7">
    <location>
        <begin position="223"/>
        <end position="241"/>
    </location>
</feature>
<feature type="transmembrane region" description="Helical" evidence="7">
    <location>
        <begin position="253"/>
        <end position="277"/>
    </location>
</feature>
<name>A0A831XF60_GEOME</name>
<proteinExistence type="inferred from homology"/>
<reference evidence="9" key="1">
    <citation type="journal article" date="2020" name="mSystems">
        <title>Genome- and Community-Level Interaction Insights into Carbon Utilization and Element Cycling Functions of Hydrothermarchaeota in Hydrothermal Sediment.</title>
        <authorList>
            <person name="Zhou Z."/>
            <person name="Liu Y."/>
            <person name="Xu W."/>
            <person name="Pan J."/>
            <person name="Luo Z.H."/>
            <person name="Li M."/>
        </authorList>
    </citation>
    <scope>NUCLEOTIDE SEQUENCE [LARGE SCALE GENOMIC DNA]</scope>
    <source>
        <strain evidence="9">SpSt-349</strain>
    </source>
</reference>
<dbReference type="InterPro" id="IPR050925">
    <property type="entry name" value="Rhomboid_protease_S54"/>
</dbReference>
<evidence type="ECO:0000256" key="1">
    <source>
        <dbReference type="ARBA" id="ARBA00004141"/>
    </source>
</evidence>